<reference evidence="3" key="1">
    <citation type="journal article" date="2017" name="Nat. Microbiol.">
        <title>Global analysis of biosynthetic gene clusters reveals vast potential of secondary metabolite production in Penicillium species.</title>
        <authorList>
            <person name="Nielsen J.C."/>
            <person name="Grijseels S."/>
            <person name="Prigent S."/>
            <person name="Ji B."/>
            <person name="Dainat J."/>
            <person name="Nielsen K.F."/>
            <person name="Frisvad J.C."/>
            <person name="Workman M."/>
            <person name="Nielsen J."/>
        </authorList>
    </citation>
    <scope>NUCLEOTIDE SEQUENCE [LARGE SCALE GENOMIC DNA]</scope>
    <source>
        <strain evidence="3">IBT 31811</strain>
    </source>
</reference>
<evidence type="ECO:0000313" key="2">
    <source>
        <dbReference type="EMBL" id="OQD83671.1"/>
    </source>
</evidence>
<feature type="region of interest" description="Disordered" evidence="1">
    <location>
        <begin position="531"/>
        <end position="555"/>
    </location>
</feature>
<evidence type="ECO:0000313" key="3">
    <source>
        <dbReference type="Proteomes" id="UP000191672"/>
    </source>
</evidence>
<sequence>MAAPTPPSWLFPSILPISRTGDRVPPTWHVVFICPMEDAERVEMMTKLSTIDENWLDRPQAAMQRLVEIPWLMDWTPPTSAIFSIVKDDPLIVVDDQSQIDQTAIIIWKASTESSPEAARVPIARANILLGVAAQGGLSSEYARILPEPKAQPAIPTINRVLPSHLAGLRLEPSIPTLVSLVHLPEAAQRNLESMIGCQTIIRNWPKAQDPCSHTQLYRMFQALKISHESNYQAFALFIDEVPEDSEESDRPGGYRIVNAKGSSFPHFSDEDGSKLEITTLPFDKVEEYWNAAWNPESRIPATVPKGPYKYNAAMWKLNKFGGDPIVNPDDIANSLDTSVIFVLEKMTETELRKIRWEIFRGCDSDENFMWVDVSDRLVSPDMQGLVTYFESGEFTNHSPPYHFLAVDRQTLADAMEPFDERDALEAIIVASYEAGDVWFSDDMNRSFGYISTGYGYYRGDYDEVQNIHINLVISNMSWDEMCQHSPVFIIDLDFAGSKPRIREKKSATVAKDLYERSHVALYQPQYLHQPRKDSTEANTSKLTPSRCFTPSDAA</sequence>
<feature type="compositionally biased region" description="Polar residues" evidence="1">
    <location>
        <begin position="537"/>
        <end position="549"/>
    </location>
</feature>
<dbReference type="EMBL" id="MDYN01000015">
    <property type="protein sequence ID" value="OQD83671.1"/>
    <property type="molecule type" value="Genomic_DNA"/>
</dbReference>
<keyword evidence="3" id="KW-1185">Reference proteome</keyword>
<comment type="caution">
    <text evidence="2">The sequence shown here is derived from an EMBL/GenBank/DDBJ whole genome shotgun (WGS) entry which is preliminary data.</text>
</comment>
<dbReference type="Proteomes" id="UP000191672">
    <property type="component" value="Unassembled WGS sequence"/>
</dbReference>
<evidence type="ECO:0000256" key="1">
    <source>
        <dbReference type="SAM" id="MobiDB-lite"/>
    </source>
</evidence>
<gene>
    <name evidence="2" type="ORF">PENANT_c015G08909</name>
</gene>
<name>A0A1V6Q364_9EURO</name>
<accession>A0A1V6Q364</accession>
<proteinExistence type="predicted"/>
<organism evidence="2 3">
    <name type="scientific">Penicillium antarcticum</name>
    <dbReference type="NCBI Taxonomy" id="416450"/>
    <lineage>
        <taxon>Eukaryota</taxon>
        <taxon>Fungi</taxon>
        <taxon>Dikarya</taxon>
        <taxon>Ascomycota</taxon>
        <taxon>Pezizomycotina</taxon>
        <taxon>Eurotiomycetes</taxon>
        <taxon>Eurotiomycetidae</taxon>
        <taxon>Eurotiales</taxon>
        <taxon>Aspergillaceae</taxon>
        <taxon>Penicillium</taxon>
    </lineage>
</organism>
<protein>
    <submittedName>
        <fullName evidence="2">Uncharacterized protein</fullName>
    </submittedName>
</protein>
<dbReference type="AlphaFoldDB" id="A0A1V6Q364"/>